<dbReference type="Pfam" id="PF03861">
    <property type="entry name" value="ANTAR"/>
    <property type="match status" value="1"/>
</dbReference>
<gene>
    <name evidence="2" type="ORF">EI71_00500</name>
</gene>
<dbReference type="Gene3D" id="1.10.10.10">
    <property type="entry name" value="Winged helix-like DNA-binding domain superfamily/Winged helix DNA-binding domain"/>
    <property type="match status" value="1"/>
</dbReference>
<dbReference type="InterPro" id="IPR036388">
    <property type="entry name" value="WH-like_DNA-bd_sf"/>
</dbReference>
<reference evidence="2 3" key="1">
    <citation type="submission" date="2018-08" db="EMBL/GenBank/DDBJ databases">
        <title>Genomic Encyclopedia of Archaeal and Bacterial Type Strains, Phase II (KMG-II): from individual species to whole genera.</title>
        <authorList>
            <person name="Goeker M."/>
        </authorList>
    </citation>
    <scope>NUCLEOTIDE SEQUENCE [LARGE SCALE GENOMIC DNA]</scope>
    <source>
        <strain evidence="2 3">ATCC 27112</strain>
    </source>
</reference>
<evidence type="ECO:0000313" key="2">
    <source>
        <dbReference type="EMBL" id="RIA78188.1"/>
    </source>
</evidence>
<dbReference type="OrthoDB" id="9808843at2"/>
<dbReference type="Proteomes" id="UP000266506">
    <property type="component" value="Unassembled WGS sequence"/>
</dbReference>
<dbReference type="GO" id="GO:0003723">
    <property type="term" value="F:RNA binding"/>
    <property type="evidence" value="ECO:0007669"/>
    <property type="project" value="InterPro"/>
</dbReference>
<organism evidence="2 3">
    <name type="scientific">Anaeroplasma bactoclasticum</name>
    <dbReference type="NCBI Taxonomy" id="2088"/>
    <lineage>
        <taxon>Bacteria</taxon>
        <taxon>Bacillati</taxon>
        <taxon>Mycoplasmatota</taxon>
        <taxon>Mollicutes</taxon>
        <taxon>Anaeroplasmatales</taxon>
        <taxon>Anaeroplasmataceae</taxon>
        <taxon>Anaeroplasma</taxon>
    </lineage>
</organism>
<dbReference type="SUPFAM" id="SSF52172">
    <property type="entry name" value="CheY-like"/>
    <property type="match status" value="1"/>
</dbReference>
<evidence type="ECO:0000259" key="1">
    <source>
        <dbReference type="PROSITE" id="PS50921"/>
    </source>
</evidence>
<protein>
    <submittedName>
        <fullName evidence="2">Response regulator receiver and ANTAR domain protein</fullName>
    </submittedName>
</protein>
<dbReference type="PROSITE" id="PS50921">
    <property type="entry name" value="ANTAR"/>
    <property type="match status" value="1"/>
</dbReference>
<dbReference type="AlphaFoldDB" id="A0A397RWR1"/>
<accession>A0A397RWR1</accession>
<dbReference type="InterPro" id="IPR005561">
    <property type="entry name" value="ANTAR"/>
</dbReference>
<dbReference type="InParanoid" id="A0A397RWR1"/>
<dbReference type="InterPro" id="IPR011006">
    <property type="entry name" value="CheY-like_superfamily"/>
</dbReference>
<sequence length="202" mass="23621">MKKVFIFSNDKTFERGVMEILPMSEYNVSTPTVEPQSLYSYMLQFHPDVIIIHNSYIHGYYRLFDMLLQSRRCYVIYGSALLEEGALYNALSSSRFFMLDDRFLMGIPMIIKIMERDTLLIEALSSENDKLKAKVLEGGLVKKAKTYLMENDHMSEDEAYKYILKLSMDKRTSKAEIAKQILNGVVKWSKRLRKLRTFVILL</sequence>
<proteinExistence type="predicted"/>
<evidence type="ECO:0000313" key="3">
    <source>
        <dbReference type="Proteomes" id="UP000266506"/>
    </source>
</evidence>
<dbReference type="SMART" id="SM01012">
    <property type="entry name" value="ANTAR"/>
    <property type="match status" value="1"/>
</dbReference>
<comment type="caution">
    <text evidence="2">The sequence shown here is derived from an EMBL/GenBank/DDBJ whole genome shotgun (WGS) entry which is preliminary data.</text>
</comment>
<keyword evidence="3" id="KW-1185">Reference proteome</keyword>
<dbReference type="EMBL" id="QXEV01000003">
    <property type="protein sequence ID" value="RIA78188.1"/>
    <property type="molecule type" value="Genomic_DNA"/>
</dbReference>
<name>A0A397RWR1_9MOLU</name>
<feature type="domain" description="ANTAR" evidence="1">
    <location>
        <begin position="121"/>
        <end position="182"/>
    </location>
</feature>